<feature type="domain" description="C2H2-type" evidence="10">
    <location>
        <begin position="426"/>
        <end position="454"/>
    </location>
</feature>
<dbReference type="SMART" id="SM00355">
    <property type="entry name" value="ZnF_C2H2"/>
    <property type="match status" value="5"/>
</dbReference>
<dbReference type="Gene3D" id="3.30.160.60">
    <property type="entry name" value="Classic Zinc Finger"/>
    <property type="match status" value="2"/>
</dbReference>
<keyword evidence="7" id="KW-0539">Nucleus</keyword>
<evidence type="ECO:0000313" key="12">
    <source>
        <dbReference type="Proteomes" id="UP001431783"/>
    </source>
</evidence>
<keyword evidence="4" id="KW-0862">Zinc</keyword>
<evidence type="ECO:0000256" key="7">
    <source>
        <dbReference type="ARBA" id="ARBA00023242"/>
    </source>
</evidence>
<proteinExistence type="predicted"/>
<dbReference type="EMBL" id="JARQZJ010000094">
    <property type="protein sequence ID" value="KAK9885021.1"/>
    <property type="molecule type" value="Genomic_DNA"/>
</dbReference>
<organism evidence="11 12">
    <name type="scientific">Henosepilachna vigintioctopunctata</name>
    <dbReference type="NCBI Taxonomy" id="420089"/>
    <lineage>
        <taxon>Eukaryota</taxon>
        <taxon>Metazoa</taxon>
        <taxon>Ecdysozoa</taxon>
        <taxon>Arthropoda</taxon>
        <taxon>Hexapoda</taxon>
        <taxon>Insecta</taxon>
        <taxon>Pterygota</taxon>
        <taxon>Neoptera</taxon>
        <taxon>Endopterygota</taxon>
        <taxon>Coleoptera</taxon>
        <taxon>Polyphaga</taxon>
        <taxon>Cucujiformia</taxon>
        <taxon>Coccinelloidea</taxon>
        <taxon>Coccinellidae</taxon>
        <taxon>Epilachninae</taxon>
        <taxon>Epilachnini</taxon>
        <taxon>Henosepilachna</taxon>
    </lineage>
</organism>
<keyword evidence="12" id="KW-1185">Reference proteome</keyword>
<dbReference type="AlphaFoldDB" id="A0AAW1UW10"/>
<evidence type="ECO:0000256" key="8">
    <source>
        <dbReference type="PROSITE-ProRule" id="PRU00042"/>
    </source>
</evidence>
<evidence type="ECO:0000256" key="3">
    <source>
        <dbReference type="ARBA" id="ARBA00022771"/>
    </source>
</evidence>
<dbReference type="SUPFAM" id="SSF57667">
    <property type="entry name" value="beta-beta-alpha zinc fingers"/>
    <property type="match status" value="3"/>
</dbReference>
<evidence type="ECO:0000256" key="1">
    <source>
        <dbReference type="ARBA" id="ARBA00004123"/>
    </source>
</evidence>
<dbReference type="InterPro" id="IPR013087">
    <property type="entry name" value="Znf_C2H2_type"/>
</dbReference>
<feature type="compositionally biased region" description="Polar residues" evidence="9">
    <location>
        <begin position="113"/>
        <end position="125"/>
    </location>
</feature>
<evidence type="ECO:0000256" key="6">
    <source>
        <dbReference type="ARBA" id="ARBA00023163"/>
    </source>
</evidence>
<dbReference type="Proteomes" id="UP001431783">
    <property type="component" value="Unassembled WGS sequence"/>
</dbReference>
<keyword evidence="2" id="KW-0479">Metal-binding</keyword>
<protein>
    <recommendedName>
        <fullName evidence="10">C2H2-type domain-containing protein</fullName>
    </recommendedName>
</protein>
<comment type="caution">
    <text evidence="11">The sequence shown here is derived from an EMBL/GenBank/DDBJ whole genome shotgun (WGS) entry which is preliminary data.</text>
</comment>
<feature type="compositionally biased region" description="Polar residues" evidence="9">
    <location>
        <begin position="144"/>
        <end position="163"/>
    </location>
</feature>
<dbReference type="GO" id="GO:0008270">
    <property type="term" value="F:zinc ion binding"/>
    <property type="evidence" value="ECO:0007669"/>
    <property type="project" value="UniProtKB-KW"/>
</dbReference>
<dbReference type="InterPro" id="IPR051061">
    <property type="entry name" value="Zinc_finger_trans_reg"/>
</dbReference>
<reference evidence="11 12" key="1">
    <citation type="submission" date="2023-03" db="EMBL/GenBank/DDBJ databases">
        <title>Genome insight into feeding habits of ladybird beetles.</title>
        <authorList>
            <person name="Li H.-S."/>
            <person name="Huang Y.-H."/>
            <person name="Pang H."/>
        </authorList>
    </citation>
    <scope>NUCLEOTIDE SEQUENCE [LARGE SCALE GENOMIC DNA]</scope>
    <source>
        <strain evidence="11">SYSU_2023b</strain>
        <tissue evidence="11">Whole body</tissue>
    </source>
</reference>
<dbReference type="InterPro" id="IPR036236">
    <property type="entry name" value="Znf_C2H2_sf"/>
</dbReference>
<feature type="region of interest" description="Disordered" evidence="9">
    <location>
        <begin position="112"/>
        <end position="168"/>
    </location>
</feature>
<feature type="domain" description="C2H2-type" evidence="10">
    <location>
        <begin position="533"/>
        <end position="561"/>
    </location>
</feature>
<feature type="domain" description="C2H2-type" evidence="10">
    <location>
        <begin position="504"/>
        <end position="532"/>
    </location>
</feature>
<sequence length="668" mass="77806">MSQDKTLESVRTQDRRELEREALKQRLQQRKKKYCEIERIRYALKVASESPEEKSNRLRRSRENAFMRKVFRKELQKKKRLEETEPGYFGIKLIASDENSIELEQNQELNLLTSQMPPKKSNLNNARSREARRKRVKRAQQSAEQFATRNTAQTIRTSEGSAQEQRDERLRTLHNEKEVKHIDTFVKNELGDYSLEQPNYSVPAGENAEEKGRDLKECYEHVNQFSEQSACINDLESRSDIHVQQINYSDNCIKQEVDDCTFSPVSDSDQSNQADNIVKQELDGYSVLSTNSADQVDYSDECIKQELDDITFSTNSVDPLEDKTCLELRSDCCVENESEEYGNVDDQLNLGNSKLKRFESVFCDLYIKAEEPSEKSVETSLESNEHTQNINNENEKYKCIFCNSSFSNRTSLVRHIVDFHFEKDIYLCEFCNDTFESKQGVNKHINAIHVKKKGNICTFCKAVFTTNEKLRIHIDSIHLKRKNYRPRVLTYKYNNDVQFKRKKFSCLFCKASFGSQMGVSRHITITHVRKKRYICYLCDASYTTERYLNTHLEKIHLEKSTPTNNPPQVQKDKAAEIPVDQSNSSNLIKTLNHNLDTYLKKRSESICLFPKASFTTDRNLKTHIDNIDPKKESITSNVEQSFNYGLEKDVDTAIPVDQSNKFPWRYSP</sequence>
<dbReference type="PROSITE" id="PS00028">
    <property type="entry name" value="ZINC_FINGER_C2H2_1"/>
    <property type="match status" value="5"/>
</dbReference>
<dbReference type="PANTHER" id="PTHR46179:SF13">
    <property type="entry name" value="C2H2-TYPE DOMAIN-CONTAINING PROTEIN"/>
    <property type="match status" value="1"/>
</dbReference>
<keyword evidence="6" id="KW-0804">Transcription</keyword>
<feature type="domain" description="C2H2-type" evidence="10">
    <location>
        <begin position="397"/>
        <end position="425"/>
    </location>
</feature>
<name>A0AAW1UW10_9CUCU</name>
<gene>
    <name evidence="11" type="ORF">WA026_009248</name>
</gene>
<comment type="subcellular location">
    <subcellularLocation>
        <location evidence="1">Nucleus</location>
    </subcellularLocation>
</comment>
<evidence type="ECO:0000313" key="11">
    <source>
        <dbReference type="EMBL" id="KAK9885021.1"/>
    </source>
</evidence>
<keyword evidence="3 8" id="KW-0863">Zinc-finger</keyword>
<evidence type="ECO:0000256" key="2">
    <source>
        <dbReference type="ARBA" id="ARBA00022723"/>
    </source>
</evidence>
<evidence type="ECO:0000256" key="4">
    <source>
        <dbReference type="ARBA" id="ARBA00022833"/>
    </source>
</evidence>
<dbReference type="GO" id="GO:0006357">
    <property type="term" value="P:regulation of transcription by RNA polymerase II"/>
    <property type="evidence" value="ECO:0007669"/>
    <property type="project" value="TreeGrafter"/>
</dbReference>
<evidence type="ECO:0000256" key="9">
    <source>
        <dbReference type="SAM" id="MobiDB-lite"/>
    </source>
</evidence>
<accession>A0AAW1UW10</accession>
<dbReference type="PANTHER" id="PTHR46179">
    <property type="entry name" value="ZINC FINGER PROTEIN"/>
    <property type="match status" value="1"/>
</dbReference>
<dbReference type="PROSITE" id="PS50157">
    <property type="entry name" value="ZINC_FINGER_C2H2_2"/>
    <property type="match status" value="4"/>
</dbReference>
<dbReference type="GO" id="GO:0005634">
    <property type="term" value="C:nucleus"/>
    <property type="evidence" value="ECO:0007669"/>
    <property type="project" value="UniProtKB-SubCell"/>
</dbReference>
<evidence type="ECO:0000256" key="5">
    <source>
        <dbReference type="ARBA" id="ARBA00023015"/>
    </source>
</evidence>
<keyword evidence="5" id="KW-0805">Transcription regulation</keyword>
<evidence type="ECO:0000259" key="10">
    <source>
        <dbReference type="PROSITE" id="PS50157"/>
    </source>
</evidence>